<name>A0A8S0QII0_OLEEU</name>
<accession>A0A8S0QII0</accession>
<evidence type="ECO:0000313" key="3">
    <source>
        <dbReference type="Proteomes" id="UP000594638"/>
    </source>
</evidence>
<evidence type="ECO:0000256" key="1">
    <source>
        <dbReference type="SAM" id="MobiDB-lite"/>
    </source>
</evidence>
<reference evidence="2 3" key="1">
    <citation type="submission" date="2019-12" db="EMBL/GenBank/DDBJ databases">
        <authorList>
            <person name="Alioto T."/>
            <person name="Alioto T."/>
            <person name="Gomez Garrido J."/>
        </authorList>
    </citation>
    <scope>NUCLEOTIDE SEQUENCE [LARGE SCALE GENOMIC DNA]</scope>
</reference>
<protein>
    <submittedName>
        <fullName evidence="2">Uncharacterized protein</fullName>
    </submittedName>
</protein>
<dbReference type="EMBL" id="CACTIH010001888">
    <property type="protein sequence ID" value="CAA2967665.1"/>
    <property type="molecule type" value="Genomic_DNA"/>
</dbReference>
<dbReference type="Proteomes" id="UP000594638">
    <property type="component" value="Unassembled WGS sequence"/>
</dbReference>
<comment type="caution">
    <text evidence="2">The sequence shown here is derived from an EMBL/GenBank/DDBJ whole genome shotgun (WGS) entry which is preliminary data.</text>
</comment>
<feature type="region of interest" description="Disordered" evidence="1">
    <location>
        <begin position="50"/>
        <end position="73"/>
    </location>
</feature>
<evidence type="ECO:0000313" key="2">
    <source>
        <dbReference type="EMBL" id="CAA2967665.1"/>
    </source>
</evidence>
<dbReference type="AlphaFoldDB" id="A0A8S0QII0"/>
<keyword evidence="3" id="KW-1185">Reference proteome</keyword>
<sequence>MVVNRVKRAVVGRQFVTGGASGVTLGRVADRETVGVAVVGEDVVLNSGVAGAAGSEKKGDDANAEMSGKAEAR</sequence>
<proteinExistence type="predicted"/>
<organism evidence="2 3">
    <name type="scientific">Olea europaea subsp. europaea</name>
    <dbReference type="NCBI Taxonomy" id="158383"/>
    <lineage>
        <taxon>Eukaryota</taxon>
        <taxon>Viridiplantae</taxon>
        <taxon>Streptophyta</taxon>
        <taxon>Embryophyta</taxon>
        <taxon>Tracheophyta</taxon>
        <taxon>Spermatophyta</taxon>
        <taxon>Magnoliopsida</taxon>
        <taxon>eudicotyledons</taxon>
        <taxon>Gunneridae</taxon>
        <taxon>Pentapetalae</taxon>
        <taxon>asterids</taxon>
        <taxon>lamiids</taxon>
        <taxon>Lamiales</taxon>
        <taxon>Oleaceae</taxon>
        <taxon>Oleeae</taxon>
        <taxon>Olea</taxon>
    </lineage>
</organism>
<dbReference type="Gramene" id="OE9A010835T1">
    <property type="protein sequence ID" value="OE9A010835C1"/>
    <property type="gene ID" value="OE9A010835"/>
</dbReference>
<gene>
    <name evidence="2" type="ORF">OLEA9_A010835</name>
</gene>